<keyword evidence="2" id="KW-1185">Reference proteome</keyword>
<evidence type="ECO:0000313" key="1">
    <source>
        <dbReference type="EMBL" id="MBC3875533.1"/>
    </source>
</evidence>
<protein>
    <submittedName>
        <fullName evidence="1">Uncharacterized protein</fullName>
    </submittedName>
</protein>
<organism evidence="1 2">
    <name type="scientific">Undibacterium flavidum</name>
    <dbReference type="NCBI Taxonomy" id="2762297"/>
    <lineage>
        <taxon>Bacteria</taxon>
        <taxon>Pseudomonadati</taxon>
        <taxon>Pseudomonadota</taxon>
        <taxon>Betaproteobacteria</taxon>
        <taxon>Burkholderiales</taxon>
        <taxon>Oxalobacteraceae</taxon>
        <taxon>Undibacterium</taxon>
    </lineage>
</organism>
<reference evidence="1 2" key="1">
    <citation type="submission" date="2020-08" db="EMBL/GenBank/DDBJ databases">
        <title>Novel species isolated from subtropical streams in China.</title>
        <authorList>
            <person name="Lu H."/>
        </authorList>
    </citation>
    <scope>NUCLEOTIDE SEQUENCE [LARGE SCALE GENOMIC DNA]</scope>
    <source>
        <strain evidence="1 2">LX15W</strain>
    </source>
</reference>
<sequence>MARKLIIILCAIGIAYYSTQIWGLKDRISLTRSAPKANAQITQRMQFQFTMESTNVELIEACRQLFRSDDQMLLSVDPKETSKAILKVQRSYLTSSLPEILDLNKQLKAKGCLLKDSDVFAIKTLP</sequence>
<comment type="caution">
    <text evidence="1">The sequence shown here is derived from an EMBL/GenBank/DDBJ whole genome shotgun (WGS) entry which is preliminary data.</text>
</comment>
<evidence type="ECO:0000313" key="2">
    <source>
        <dbReference type="Proteomes" id="UP000624279"/>
    </source>
</evidence>
<dbReference type="EMBL" id="JACOGA010000019">
    <property type="protein sequence ID" value="MBC3875533.1"/>
    <property type="molecule type" value="Genomic_DNA"/>
</dbReference>
<name>A0ABR6YG63_9BURK</name>
<proteinExistence type="predicted"/>
<accession>A0ABR6YG63</accession>
<dbReference type="Proteomes" id="UP000624279">
    <property type="component" value="Unassembled WGS sequence"/>
</dbReference>
<gene>
    <name evidence="1" type="ORF">H8K55_18230</name>
</gene>
<dbReference type="RefSeq" id="WP_186943495.1">
    <property type="nucleotide sequence ID" value="NZ_JACOGA010000019.1"/>
</dbReference>